<dbReference type="Pfam" id="PF26096">
    <property type="entry name" value="DUF8033"/>
    <property type="match status" value="1"/>
</dbReference>
<evidence type="ECO:0000259" key="1">
    <source>
        <dbReference type="Pfam" id="PF26096"/>
    </source>
</evidence>
<accession>A0A8S5LXA3</accession>
<name>A0A8S5LXA3_9CAUD</name>
<feature type="domain" description="DUF8033" evidence="1">
    <location>
        <begin position="17"/>
        <end position="73"/>
    </location>
</feature>
<proteinExistence type="predicted"/>
<dbReference type="InterPro" id="IPR058346">
    <property type="entry name" value="DUF8033"/>
</dbReference>
<evidence type="ECO:0000313" key="2">
    <source>
        <dbReference type="EMBL" id="DAD74654.1"/>
    </source>
</evidence>
<protein>
    <recommendedName>
        <fullName evidence="1">DUF8033 domain-containing protein</fullName>
    </recommendedName>
</protein>
<sequence length="124" mass="15107">MLRLKQLKNSKSERPVNNQYQIISNRFIFFVSYETFICAIDTETHNLLIFDYLKNADVSRTTAKYLYQFLEENFFRLKNFREDLHKDVEKEKVYFRKISKASNYQTDYNVMYVPDDNVEKLFNL</sequence>
<dbReference type="EMBL" id="BK014762">
    <property type="protein sequence ID" value="DAD74654.1"/>
    <property type="molecule type" value="Genomic_DNA"/>
</dbReference>
<organism evidence="2">
    <name type="scientific">Myoviridae sp. ctZgq1</name>
    <dbReference type="NCBI Taxonomy" id="2826666"/>
    <lineage>
        <taxon>Viruses</taxon>
        <taxon>Duplodnaviria</taxon>
        <taxon>Heunggongvirae</taxon>
        <taxon>Uroviricota</taxon>
        <taxon>Caudoviricetes</taxon>
    </lineage>
</organism>
<reference evidence="2" key="1">
    <citation type="journal article" date="2021" name="Proc. Natl. Acad. Sci. U.S.A.">
        <title>A Catalog of Tens of Thousands of Viruses from Human Metagenomes Reveals Hidden Associations with Chronic Diseases.</title>
        <authorList>
            <person name="Tisza M.J."/>
            <person name="Buck C.B."/>
        </authorList>
    </citation>
    <scope>NUCLEOTIDE SEQUENCE</scope>
    <source>
        <strain evidence="2">CtZgq1</strain>
    </source>
</reference>